<evidence type="ECO:0000313" key="1">
    <source>
        <dbReference type="EMBL" id="RFB86701.1"/>
    </source>
</evidence>
<dbReference type="Proteomes" id="UP000256748">
    <property type="component" value="Unassembled WGS sequence"/>
</dbReference>
<sequence length="59" mass="6656">MAMPVVARTDFGGELSAFRLEFLMGAVFEMIVEEQGAILLSKQPRFEIVAQRREPEELA</sequence>
<accession>A0A3E1B6V6</accession>
<dbReference type="AlphaFoldDB" id="A0A3E1B6V6"/>
<name>A0A3E1B6V6_RHILT</name>
<reference evidence="1 2" key="1">
    <citation type="submission" date="2017-03" db="EMBL/GenBank/DDBJ databases">
        <title>Genome analysis of Rhizobial strains effectives or ineffectives for nitrogen fixation isolated from bean seeds.</title>
        <authorList>
            <person name="Peralta H."/>
            <person name="Aguilar-Vera A."/>
            <person name="Mora Y."/>
            <person name="Vargas-Lagunas C."/>
            <person name="Girard L."/>
            <person name="Mora J."/>
        </authorList>
    </citation>
    <scope>NUCLEOTIDE SEQUENCE [LARGE SCALE GENOMIC DNA]</scope>
    <source>
        <strain evidence="1 2">CCGM5</strain>
    </source>
</reference>
<gene>
    <name evidence="1" type="ORF">B5K10_24445</name>
</gene>
<organism evidence="1 2">
    <name type="scientific">Rhizobium leguminosarum bv. trifolii</name>
    <dbReference type="NCBI Taxonomy" id="386"/>
    <lineage>
        <taxon>Bacteria</taxon>
        <taxon>Pseudomonadati</taxon>
        <taxon>Pseudomonadota</taxon>
        <taxon>Alphaproteobacteria</taxon>
        <taxon>Hyphomicrobiales</taxon>
        <taxon>Rhizobiaceae</taxon>
        <taxon>Rhizobium/Agrobacterium group</taxon>
        <taxon>Rhizobium</taxon>
    </lineage>
</organism>
<dbReference type="EMBL" id="NAOO01000033">
    <property type="protein sequence ID" value="RFB86701.1"/>
    <property type="molecule type" value="Genomic_DNA"/>
</dbReference>
<proteinExistence type="predicted"/>
<evidence type="ECO:0000313" key="2">
    <source>
        <dbReference type="Proteomes" id="UP000256748"/>
    </source>
</evidence>
<protein>
    <submittedName>
        <fullName evidence="1">Uncharacterized protein</fullName>
    </submittedName>
</protein>
<comment type="caution">
    <text evidence="1">The sequence shown here is derived from an EMBL/GenBank/DDBJ whole genome shotgun (WGS) entry which is preliminary data.</text>
</comment>